<keyword evidence="1" id="KW-0812">Transmembrane</keyword>
<dbReference type="PANTHER" id="PTHR21248:SF22">
    <property type="entry name" value="PHOSPHOLIPASE D"/>
    <property type="match status" value="1"/>
</dbReference>
<proteinExistence type="predicted"/>
<dbReference type="EMBL" id="PFBW01000221">
    <property type="protein sequence ID" value="PIR76923.1"/>
    <property type="molecule type" value="Genomic_DNA"/>
</dbReference>
<evidence type="ECO:0000259" key="2">
    <source>
        <dbReference type="PROSITE" id="PS50035"/>
    </source>
</evidence>
<accession>A0A2M6NZM1</accession>
<dbReference type="Proteomes" id="UP000228528">
    <property type="component" value="Unassembled WGS sequence"/>
</dbReference>
<dbReference type="GO" id="GO:0030572">
    <property type="term" value="F:phosphatidyltransferase activity"/>
    <property type="evidence" value="ECO:0007669"/>
    <property type="project" value="UniProtKB-ARBA"/>
</dbReference>
<dbReference type="SUPFAM" id="SSF56024">
    <property type="entry name" value="Phospholipase D/nuclease"/>
    <property type="match status" value="2"/>
</dbReference>
<keyword evidence="1" id="KW-1133">Transmembrane helix</keyword>
<protein>
    <recommendedName>
        <fullName evidence="2">PLD phosphodiesterase domain-containing protein</fullName>
    </recommendedName>
</protein>
<dbReference type="InterPro" id="IPR001736">
    <property type="entry name" value="PLipase_D/transphosphatidylase"/>
</dbReference>
<keyword evidence="1" id="KW-0472">Membrane</keyword>
<dbReference type="CDD" id="cd09110">
    <property type="entry name" value="PLDc_CLS_1"/>
    <property type="match status" value="1"/>
</dbReference>
<organism evidence="3 4">
    <name type="scientific">Candidatus Magasanikbacteria bacterium CG10_big_fil_rev_8_21_14_0_10_38_6</name>
    <dbReference type="NCBI Taxonomy" id="1974647"/>
    <lineage>
        <taxon>Bacteria</taxon>
        <taxon>Candidatus Magasanikiibacteriota</taxon>
    </lineage>
</organism>
<dbReference type="PANTHER" id="PTHR21248">
    <property type="entry name" value="CARDIOLIPIN SYNTHASE"/>
    <property type="match status" value="1"/>
</dbReference>
<dbReference type="Pfam" id="PF13091">
    <property type="entry name" value="PLDc_2"/>
    <property type="match status" value="2"/>
</dbReference>
<gene>
    <name evidence="3" type="ORF">COU30_05240</name>
</gene>
<dbReference type="InterPro" id="IPR025202">
    <property type="entry name" value="PLD-like_dom"/>
</dbReference>
<dbReference type="AlphaFoldDB" id="A0A2M6NZM1"/>
<feature type="domain" description="PLD phosphodiesterase" evidence="2">
    <location>
        <begin position="274"/>
        <end position="301"/>
    </location>
</feature>
<dbReference type="SMART" id="SM00155">
    <property type="entry name" value="PLDc"/>
    <property type="match status" value="2"/>
</dbReference>
<dbReference type="GO" id="GO:0032049">
    <property type="term" value="P:cardiolipin biosynthetic process"/>
    <property type="evidence" value="ECO:0007669"/>
    <property type="project" value="UniProtKB-ARBA"/>
</dbReference>
<comment type="caution">
    <text evidence="3">The sequence shown here is derived from an EMBL/GenBank/DDBJ whole genome shotgun (WGS) entry which is preliminary data.</text>
</comment>
<dbReference type="PROSITE" id="PS50035">
    <property type="entry name" value="PLD"/>
    <property type="match status" value="2"/>
</dbReference>
<reference evidence="4" key="1">
    <citation type="submission" date="2017-09" db="EMBL/GenBank/DDBJ databases">
        <title>Depth-based differentiation of microbial function through sediment-hosted aquifers and enrichment of novel symbionts in the deep terrestrial subsurface.</title>
        <authorList>
            <person name="Probst A.J."/>
            <person name="Ladd B."/>
            <person name="Jarett J.K."/>
            <person name="Geller-Mcgrath D.E."/>
            <person name="Sieber C.M.K."/>
            <person name="Emerson J.B."/>
            <person name="Anantharaman K."/>
            <person name="Thomas B.C."/>
            <person name="Malmstrom R."/>
            <person name="Stieglmeier M."/>
            <person name="Klingl A."/>
            <person name="Woyke T."/>
            <person name="Ryan C.M."/>
            <person name="Banfield J.F."/>
        </authorList>
    </citation>
    <scope>NUCLEOTIDE SEQUENCE [LARGE SCALE GENOMIC DNA]</scope>
</reference>
<evidence type="ECO:0000313" key="3">
    <source>
        <dbReference type="EMBL" id="PIR76923.1"/>
    </source>
</evidence>
<evidence type="ECO:0000313" key="4">
    <source>
        <dbReference type="Proteomes" id="UP000228528"/>
    </source>
</evidence>
<name>A0A2M6NZM1_9BACT</name>
<dbReference type="Gene3D" id="3.30.870.10">
    <property type="entry name" value="Endonuclease Chain A"/>
    <property type="match status" value="2"/>
</dbReference>
<evidence type="ECO:0000256" key="1">
    <source>
        <dbReference type="SAM" id="Phobius"/>
    </source>
</evidence>
<feature type="transmembrane region" description="Helical" evidence="1">
    <location>
        <begin position="252"/>
        <end position="271"/>
    </location>
</feature>
<sequence>MIQDDSHYHIYSTTKDAWDGMMTAIQLARKSIYWELYIFVDDEVGTTFFDVLEKKAKEGVDVKLIVDWFGSFFLSRKKVKALKAAGVDVQIFHARMHRYRGWYKIFRSRTHRKMLIVDEQIGFIGGVNIHKSMEDWLDIHIRLEGVIVRSLLREFAKQYLVSGGKRSLVRHILSYKKRHFLKNIRLVFDDAHEKNSSVRDVYRQAFLKAKQRVILFTPYYLPDKQFIQLLWKARKRGVKIDLLLPFRSDIRIATYAAYAWFGILSTMGINVRFTKQMMHGKGIIVDDDWAMVGSSNITQDSFFDHYEANVAFKDKQFVKTLTAVLSKWFAASVSLQDIGWKKRGIWQRTKEWLCSMIYRVWHH</sequence>
<feature type="domain" description="PLD phosphodiesterase" evidence="2">
    <location>
        <begin position="106"/>
        <end position="133"/>
    </location>
</feature>